<feature type="chain" id="PRO_5045948273" description="DUF642 domain-containing protein" evidence="2">
    <location>
        <begin position="28"/>
        <end position="220"/>
    </location>
</feature>
<keyword evidence="2" id="KW-0732">Signal</keyword>
<keyword evidence="1" id="KW-1133">Transmembrane helix</keyword>
<protein>
    <recommendedName>
        <fullName evidence="3">DUF642 domain-containing protein</fullName>
    </recommendedName>
</protein>
<dbReference type="RefSeq" id="WP_345065167.1">
    <property type="nucleotide sequence ID" value="NZ_BAABCN010000003.1"/>
</dbReference>
<gene>
    <name evidence="4" type="ORF">GCM10022381_18190</name>
</gene>
<reference evidence="5" key="1">
    <citation type="journal article" date="2019" name="Int. J. Syst. Evol. Microbiol.">
        <title>The Global Catalogue of Microorganisms (GCM) 10K type strain sequencing project: providing services to taxonomists for standard genome sequencing and annotation.</title>
        <authorList>
            <consortium name="The Broad Institute Genomics Platform"/>
            <consortium name="The Broad Institute Genome Sequencing Center for Infectious Disease"/>
            <person name="Wu L."/>
            <person name="Ma J."/>
        </authorList>
    </citation>
    <scope>NUCLEOTIDE SEQUENCE [LARGE SCALE GENOMIC DNA]</scope>
    <source>
        <strain evidence="5">JCM 17021</strain>
    </source>
</reference>
<accession>A0ABP7KFL7</accession>
<evidence type="ECO:0000313" key="5">
    <source>
        <dbReference type="Proteomes" id="UP001501803"/>
    </source>
</evidence>
<proteinExistence type="predicted"/>
<name>A0ABP7KFL7_9MICO</name>
<comment type="caution">
    <text evidence="4">The sequence shown here is derived from an EMBL/GenBank/DDBJ whole genome shotgun (WGS) entry which is preliminary data.</text>
</comment>
<dbReference type="InterPro" id="IPR006946">
    <property type="entry name" value="DGR2-like_dom"/>
</dbReference>
<sequence length="220" mass="22283">MKKKLMFGALIAGALMFGAGTAAPAMAATNLITNGSFSSPTLAVSTLYNAGTSISGWSVDTANGYQVQSGLYIERAPGGEQSGNVMGAISQSFPTEVGKTYTVLYSLFPGKSQQDPLPLGNVPLTVRVTNGTQVDAVQNVNSPATGAVGTTFSFTASGTTTKISFSNPYMAVGLDSISVTEVPVDDSPIMIPAIAGGLGVAALAAGSVHLLGRKNKRASA</sequence>
<feature type="transmembrane region" description="Helical" evidence="1">
    <location>
        <begin position="189"/>
        <end position="211"/>
    </location>
</feature>
<dbReference type="EMBL" id="BAABCN010000003">
    <property type="protein sequence ID" value="GAA3875865.1"/>
    <property type="molecule type" value="Genomic_DNA"/>
</dbReference>
<evidence type="ECO:0000256" key="1">
    <source>
        <dbReference type="SAM" id="Phobius"/>
    </source>
</evidence>
<feature type="domain" description="DUF642" evidence="3">
    <location>
        <begin position="30"/>
        <end position="170"/>
    </location>
</feature>
<keyword evidence="1" id="KW-0472">Membrane</keyword>
<feature type="signal peptide" evidence="2">
    <location>
        <begin position="1"/>
        <end position="27"/>
    </location>
</feature>
<keyword evidence="1" id="KW-0812">Transmembrane</keyword>
<dbReference type="Gene3D" id="2.60.120.260">
    <property type="entry name" value="Galactose-binding domain-like"/>
    <property type="match status" value="1"/>
</dbReference>
<evidence type="ECO:0000256" key="2">
    <source>
        <dbReference type="SAM" id="SignalP"/>
    </source>
</evidence>
<evidence type="ECO:0000313" key="4">
    <source>
        <dbReference type="EMBL" id="GAA3875865.1"/>
    </source>
</evidence>
<keyword evidence="5" id="KW-1185">Reference proteome</keyword>
<dbReference type="Proteomes" id="UP001501803">
    <property type="component" value="Unassembled WGS sequence"/>
</dbReference>
<dbReference type="Pfam" id="PF04862">
    <property type="entry name" value="DUF642"/>
    <property type="match status" value="1"/>
</dbReference>
<evidence type="ECO:0000259" key="3">
    <source>
        <dbReference type="Pfam" id="PF04862"/>
    </source>
</evidence>
<organism evidence="4 5">
    <name type="scientific">Leifsonia kafniensis</name>
    <dbReference type="NCBI Taxonomy" id="475957"/>
    <lineage>
        <taxon>Bacteria</taxon>
        <taxon>Bacillati</taxon>
        <taxon>Actinomycetota</taxon>
        <taxon>Actinomycetes</taxon>
        <taxon>Micrococcales</taxon>
        <taxon>Microbacteriaceae</taxon>
        <taxon>Leifsonia</taxon>
    </lineage>
</organism>